<name>A0A2A7MD73_9CLOT</name>
<accession>A0A2A7MD73</accession>
<keyword evidence="2" id="KW-1185">Reference proteome</keyword>
<dbReference type="OrthoDB" id="1757219at2"/>
<gene>
    <name evidence="1" type="ORF">CQ394_18195</name>
</gene>
<dbReference type="Proteomes" id="UP000220840">
    <property type="component" value="Unassembled WGS sequence"/>
</dbReference>
<sequence length="216" mass="25481">MDKDLDFIETERNYWGKIYTEIMFALNEVSPFIEEKKLKQRKYYSKSDALKEYIKLLDSAETDCKKKSLFSIFKSNPTISLLQDYKEKNREDFTQLEKCYKCTCLNCSFECNFKSCSACRSNSLLSFCDKDRVNIRKFDNFTFDLTNNDTGISSKYKALAVIEDCTIKKQYILLENLRDANDKLVLYYYPGIKEDTFGEITNVEEFDFIVETYQNA</sequence>
<dbReference type="EMBL" id="PDCJ01000004">
    <property type="protein sequence ID" value="PEG29301.1"/>
    <property type="molecule type" value="Genomic_DNA"/>
</dbReference>
<evidence type="ECO:0000313" key="1">
    <source>
        <dbReference type="EMBL" id="PEG29301.1"/>
    </source>
</evidence>
<proteinExistence type="predicted"/>
<reference evidence="1 2" key="1">
    <citation type="submission" date="2017-10" db="EMBL/GenBank/DDBJ databases">
        <title>Effective Description of Clostridium neonatale sp. nov. linked to necrotizing enterocolitis in neonates and a clarification of species assignable to the genus Clostridium (Prazmowski 1880) emend. Lawson and Rainey 2016.</title>
        <authorList>
            <person name="Bernard K."/>
            <person name="Burdz T."/>
            <person name="Wiebe D."/>
            <person name="Balcewich B."/>
            <person name="Alfa M."/>
            <person name="Bernier A.-M."/>
        </authorList>
    </citation>
    <scope>NUCLEOTIDE SEQUENCE [LARGE SCALE GENOMIC DNA]</scope>
    <source>
        <strain evidence="1 2">LCDC99A005</strain>
    </source>
</reference>
<dbReference type="STRING" id="137838.GCA_001458595_00879"/>
<protein>
    <submittedName>
        <fullName evidence="1">DUF1292 domain-containing protein</fullName>
    </submittedName>
</protein>
<comment type="caution">
    <text evidence="1">The sequence shown here is derived from an EMBL/GenBank/DDBJ whole genome shotgun (WGS) entry which is preliminary data.</text>
</comment>
<dbReference type="AlphaFoldDB" id="A0A2A7MD73"/>
<dbReference type="RefSeq" id="WP_058293808.1">
    <property type="nucleotide sequence ID" value="NZ_CAMRXG010000032.1"/>
</dbReference>
<organism evidence="1 2">
    <name type="scientific">Clostridium neonatale</name>
    <dbReference type="NCBI Taxonomy" id="137838"/>
    <lineage>
        <taxon>Bacteria</taxon>
        <taxon>Bacillati</taxon>
        <taxon>Bacillota</taxon>
        <taxon>Clostridia</taxon>
        <taxon>Eubacteriales</taxon>
        <taxon>Clostridiaceae</taxon>
        <taxon>Clostridium</taxon>
    </lineage>
</organism>
<evidence type="ECO:0000313" key="2">
    <source>
        <dbReference type="Proteomes" id="UP000220840"/>
    </source>
</evidence>